<evidence type="ECO:0000313" key="3">
    <source>
        <dbReference type="Proteomes" id="UP000197174"/>
    </source>
</evidence>
<dbReference type="Pfam" id="PF01738">
    <property type="entry name" value="DLH"/>
    <property type="match status" value="1"/>
</dbReference>
<dbReference type="OrthoDB" id="9787933at2"/>
<dbReference type="GO" id="GO:0016787">
    <property type="term" value="F:hydrolase activity"/>
    <property type="evidence" value="ECO:0007669"/>
    <property type="project" value="UniProtKB-KW"/>
</dbReference>
<sequence length="264" mass="28211">MAGTTTVEVPTSDGAADAYLARPDGDGPFPAVLFFMDAFGLRPRLAEMAERIAAQGYLVLVPNLFHRTGPMPRVDVADLADPQRRGELFGRIVPLITALTPELVARDAGAYLDFLAARDDVTDGPVAIVGYCMGGTNALRAIEAHPDRIAALASFHAGRVVTDEPDSPHRGVGAVTGELYFAHADRDESMTADQIATLEGALDAAGVTYRSEVYAGAPHGFTMADTAMYDEGATERHWAALFDLLERTLRGAERRSDDGPHARS</sequence>
<dbReference type="RefSeq" id="WP_088646391.1">
    <property type="nucleotide sequence ID" value="NZ_MZMV01000053.1"/>
</dbReference>
<reference evidence="2 3" key="1">
    <citation type="submission" date="2017-03" db="EMBL/GenBank/DDBJ databases">
        <title>Whole genome sequence of Micromonospora wenchangensis, isolated from mangrove soil.</title>
        <authorList>
            <person name="Yang H."/>
        </authorList>
    </citation>
    <scope>NUCLEOTIDE SEQUENCE [LARGE SCALE GENOMIC DNA]</scope>
    <source>
        <strain evidence="2 3">CCTCC AA 2012002</strain>
    </source>
</reference>
<evidence type="ECO:0000313" key="2">
    <source>
        <dbReference type="EMBL" id="OWV02636.1"/>
    </source>
</evidence>
<organism evidence="2 3">
    <name type="scientific">Micromonospora wenchangensis</name>
    <dbReference type="NCBI Taxonomy" id="1185415"/>
    <lineage>
        <taxon>Bacteria</taxon>
        <taxon>Bacillati</taxon>
        <taxon>Actinomycetota</taxon>
        <taxon>Actinomycetes</taxon>
        <taxon>Micromonosporales</taxon>
        <taxon>Micromonosporaceae</taxon>
        <taxon>Micromonospora</taxon>
    </lineage>
</organism>
<dbReference type="Proteomes" id="UP000197174">
    <property type="component" value="Unassembled WGS sequence"/>
</dbReference>
<accession>A0A246RFY2</accession>
<dbReference type="PANTHER" id="PTHR46623:SF10">
    <property type="entry name" value="CARBOXYMETHYLENEBUTENOLIDASE HOMOLOG"/>
    <property type="match status" value="1"/>
</dbReference>
<evidence type="ECO:0000259" key="1">
    <source>
        <dbReference type="Pfam" id="PF01738"/>
    </source>
</evidence>
<keyword evidence="3" id="KW-1185">Reference proteome</keyword>
<dbReference type="InterPro" id="IPR002925">
    <property type="entry name" value="Dienelactn_hydro"/>
</dbReference>
<dbReference type="Gene3D" id="3.40.50.1820">
    <property type="entry name" value="alpha/beta hydrolase"/>
    <property type="match status" value="1"/>
</dbReference>
<dbReference type="SUPFAM" id="SSF53474">
    <property type="entry name" value="alpha/beta-Hydrolases"/>
    <property type="match status" value="1"/>
</dbReference>
<dbReference type="EMBL" id="MZMV01000053">
    <property type="protein sequence ID" value="OWV02636.1"/>
    <property type="molecule type" value="Genomic_DNA"/>
</dbReference>
<dbReference type="PANTHER" id="PTHR46623">
    <property type="entry name" value="CARBOXYMETHYLENEBUTENOLIDASE-RELATED"/>
    <property type="match status" value="1"/>
</dbReference>
<dbReference type="InterPro" id="IPR029058">
    <property type="entry name" value="AB_hydrolase_fold"/>
</dbReference>
<name>A0A246RFY2_9ACTN</name>
<gene>
    <name evidence="2" type="ORF">B5D80_25035</name>
</gene>
<keyword evidence="2" id="KW-0378">Hydrolase</keyword>
<protein>
    <submittedName>
        <fullName evidence="2">Dienelactone hydrolase</fullName>
    </submittedName>
</protein>
<comment type="caution">
    <text evidence="2">The sequence shown here is derived from an EMBL/GenBank/DDBJ whole genome shotgun (WGS) entry which is preliminary data.</text>
</comment>
<feature type="domain" description="Dienelactone hydrolase" evidence="1">
    <location>
        <begin position="17"/>
        <end position="247"/>
    </location>
</feature>
<dbReference type="InterPro" id="IPR051049">
    <property type="entry name" value="Dienelactone_hydrolase-like"/>
</dbReference>
<proteinExistence type="predicted"/>
<dbReference type="AlphaFoldDB" id="A0A246RFY2"/>